<dbReference type="EMBL" id="BMAO01032961">
    <property type="protein sequence ID" value="GFQ85977.1"/>
    <property type="molecule type" value="Genomic_DNA"/>
</dbReference>
<keyword evidence="3" id="KW-1185">Reference proteome</keyword>
<dbReference type="AlphaFoldDB" id="A0A8X6FQE0"/>
<name>A0A8X6FQE0_TRICU</name>
<evidence type="ECO:0000256" key="1">
    <source>
        <dbReference type="SAM" id="MobiDB-lite"/>
    </source>
</evidence>
<sequence length="70" mass="7880">MQQDGKKMKSTVMEFGAKPEATVDLPVDLEWRGGPRGDPKAEGPPNSLLHRLGFFRLLKDVGMQFCFDEE</sequence>
<organism evidence="2 3">
    <name type="scientific">Trichonephila clavata</name>
    <name type="common">Joro spider</name>
    <name type="synonym">Nephila clavata</name>
    <dbReference type="NCBI Taxonomy" id="2740835"/>
    <lineage>
        <taxon>Eukaryota</taxon>
        <taxon>Metazoa</taxon>
        <taxon>Ecdysozoa</taxon>
        <taxon>Arthropoda</taxon>
        <taxon>Chelicerata</taxon>
        <taxon>Arachnida</taxon>
        <taxon>Araneae</taxon>
        <taxon>Araneomorphae</taxon>
        <taxon>Entelegynae</taxon>
        <taxon>Araneoidea</taxon>
        <taxon>Nephilidae</taxon>
        <taxon>Trichonephila</taxon>
    </lineage>
</organism>
<dbReference type="Proteomes" id="UP000887116">
    <property type="component" value="Unassembled WGS sequence"/>
</dbReference>
<evidence type="ECO:0000313" key="2">
    <source>
        <dbReference type="EMBL" id="GFQ85977.1"/>
    </source>
</evidence>
<protein>
    <submittedName>
        <fullName evidence="2">Uncharacterized protein</fullName>
    </submittedName>
</protein>
<comment type="caution">
    <text evidence="2">The sequence shown here is derived from an EMBL/GenBank/DDBJ whole genome shotgun (WGS) entry which is preliminary data.</text>
</comment>
<feature type="region of interest" description="Disordered" evidence="1">
    <location>
        <begin position="26"/>
        <end position="45"/>
    </location>
</feature>
<reference evidence="2" key="1">
    <citation type="submission" date="2020-07" db="EMBL/GenBank/DDBJ databases">
        <title>Multicomponent nature underlies the extraordinary mechanical properties of spider dragline silk.</title>
        <authorList>
            <person name="Kono N."/>
            <person name="Nakamura H."/>
            <person name="Mori M."/>
            <person name="Yoshida Y."/>
            <person name="Ohtoshi R."/>
            <person name="Malay A.D."/>
            <person name="Moran D.A.P."/>
            <person name="Tomita M."/>
            <person name="Numata K."/>
            <person name="Arakawa K."/>
        </authorList>
    </citation>
    <scope>NUCLEOTIDE SEQUENCE</scope>
</reference>
<gene>
    <name evidence="2" type="ORF">TNCT_659921</name>
</gene>
<proteinExistence type="predicted"/>
<accession>A0A8X6FQE0</accession>
<feature type="compositionally biased region" description="Basic and acidic residues" evidence="1">
    <location>
        <begin position="29"/>
        <end position="41"/>
    </location>
</feature>
<evidence type="ECO:0000313" key="3">
    <source>
        <dbReference type="Proteomes" id="UP000887116"/>
    </source>
</evidence>